<evidence type="ECO:0000256" key="1">
    <source>
        <dbReference type="SAM" id="Phobius"/>
    </source>
</evidence>
<keyword evidence="3" id="KW-1185">Reference proteome</keyword>
<protein>
    <submittedName>
        <fullName evidence="2">Uncharacterized protein</fullName>
    </submittedName>
</protein>
<dbReference type="EMBL" id="PYFT01000001">
    <property type="protein sequence ID" value="PSR54778.1"/>
    <property type="molecule type" value="Genomic_DNA"/>
</dbReference>
<sequence>MPFFKSLILITGVIGLILGVLVYLQGYNWVHPYIWYIMLFFLIVTGFTYYIVNAGSKNDPGNFQMYYLGSTLFRVLMCMGVIFVYVYFATERELQFTLNFFLLYFIYTGFEIYHILTNLRRNSKTQL</sequence>
<dbReference type="Proteomes" id="UP000240357">
    <property type="component" value="Unassembled WGS sequence"/>
</dbReference>
<keyword evidence="1" id="KW-0472">Membrane</keyword>
<reference evidence="2 3" key="1">
    <citation type="submission" date="2018-03" db="EMBL/GenBank/DDBJ databases">
        <title>Adhaeribacter sp. HMF7605 Genome sequencing and assembly.</title>
        <authorList>
            <person name="Kang H."/>
            <person name="Kang J."/>
            <person name="Cha I."/>
            <person name="Kim H."/>
            <person name="Joh K."/>
        </authorList>
    </citation>
    <scope>NUCLEOTIDE SEQUENCE [LARGE SCALE GENOMIC DNA]</scope>
    <source>
        <strain evidence="2 3">HMF7605</strain>
    </source>
</reference>
<dbReference type="OrthoDB" id="893795at2"/>
<gene>
    <name evidence="2" type="ORF">AHMF7605_15325</name>
</gene>
<keyword evidence="1" id="KW-0812">Transmembrane</keyword>
<keyword evidence="1" id="KW-1133">Transmembrane helix</keyword>
<dbReference type="RefSeq" id="WP_106930766.1">
    <property type="nucleotide sequence ID" value="NZ_PYFT01000001.1"/>
</dbReference>
<feature type="transmembrane region" description="Helical" evidence="1">
    <location>
        <begin position="7"/>
        <end position="27"/>
    </location>
</feature>
<feature type="transmembrane region" description="Helical" evidence="1">
    <location>
        <begin position="94"/>
        <end position="116"/>
    </location>
</feature>
<accession>A0A2T2YH36</accession>
<proteinExistence type="predicted"/>
<evidence type="ECO:0000313" key="2">
    <source>
        <dbReference type="EMBL" id="PSR54778.1"/>
    </source>
</evidence>
<name>A0A2T2YH36_9BACT</name>
<evidence type="ECO:0000313" key="3">
    <source>
        <dbReference type="Proteomes" id="UP000240357"/>
    </source>
</evidence>
<organism evidence="2 3">
    <name type="scientific">Adhaeribacter arboris</name>
    <dbReference type="NCBI Taxonomy" id="2072846"/>
    <lineage>
        <taxon>Bacteria</taxon>
        <taxon>Pseudomonadati</taxon>
        <taxon>Bacteroidota</taxon>
        <taxon>Cytophagia</taxon>
        <taxon>Cytophagales</taxon>
        <taxon>Hymenobacteraceae</taxon>
        <taxon>Adhaeribacter</taxon>
    </lineage>
</organism>
<feature type="transmembrane region" description="Helical" evidence="1">
    <location>
        <begin position="33"/>
        <end position="52"/>
    </location>
</feature>
<feature type="transmembrane region" description="Helical" evidence="1">
    <location>
        <begin position="64"/>
        <end position="88"/>
    </location>
</feature>
<dbReference type="AlphaFoldDB" id="A0A2T2YH36"/>
<comment type="caution">
    <text evidence="2">The sequence shown here is derived from an EMBL/GenBank/DDBJ whole genome shotgun (WGS) entry which is preliminary data.</text>
</comment>